<accession>A0AAN7Q3S7</accession>
<dbReference type="PANTHER" id="PTHR36766">
    <property type="entry name" value="PLANT BROAD-SPECTRUM MILDEW RESISTANCE PROTEIN RPW8"/>
    <property type="match status" value="1"/>
</dbReference>
<evidence type="ECO:0000313" key="3">
    <source>
        <dbReference type="EMBL" id="KAK4756260.1"/>
    </source>
</evidence>
<feature type="domain" description="NB-ARC" evidence="2">
    <location>
        <begin position="2"/>
        <end position="80"/>
    </location>
</feature>
<dbReference type="Gene3D" id="1.10.8.430">
    <property type="entry name" value="Helical domain of apoptotic protease-activating factors"/>
    <property type="match status" value="1"/>
</dbReference>
<dbReference type="PANTHER" id="PTHR36766:SF40">
    <property type="entry name" value="DISEASE RESISTANCE PROTEIN RGA3"/>
    <property type="match status" value="1"/>
</dbReference>
<protein>
    <recommendedName>
        <fullName evidence="2">NB-ARC domain-containing protein</fullName>
    </recommendedName>
</protein>
<dbReference type="InterPro" id="IPR042197">
    <property type="entry name" value="Apaf_helical"/>
</dbReference>
<organism evidence="3 4">
    <name type="scientific">Trapa incisa</name>
    <dbReference type="NCBI Taxonomy" id="236973"/>
    <lineage>
        <taxon>Eukaryota</taxon>
        <taxon>Viridiplantae</taxon>
        <taxon>Streptophyta</taxon>
        <taxon>Embryophyta</taxon>
        <taxon>Tracheophyta</taxon>
        <taxon>Spermatophyta</taxon>
        <taxon>Magnoliopsida</taxon>
        <taxon>eudicotyledons</taxon>
        <taxon>Gunneridae</taxon>
        <taxon>Pentapetalae</taxon>
        <taxon>rosids</taxon>
        <taxon>malvids</taxon>
        <taxon>Myrtales</taxon>
        <taxon>Lythraceae</taxon>
        <taxon>Trapa</taxon>
    </lineage>
</organism>
<dbReference type="PRINTS" id="PR00364">
    <property type="entry name" value="DISEASERSIST"/>
</dbReference>
<comment type="caution">
    <text evidence="3">The sequence shown here is derived from an EMBL/GenBank/DDBJ whole genome shotgun (WGS) entry which is preliminary data.</text>
</comment>
<dbReference type="EMBL" id="JAXIOK010000013">
    <property type="protein sequence ID" value="KAK4756260.1"/>
    <property type="molecule type" value="Genomic_DNA"/>
</dbReference>
<dbReference type="Gene3D" id="3.40.50.300">
    <property type="entry name" value="P-loop containing nucleotide triphosphate hydrolases"/>
    <property type="match status" value="1"/>
</dbReference>
<name>A0AAN7Q3S7_9MYRT</name>
<proteinExistence type="predicted"/>
<dbReference type="GO" id="GO:0043531">
    <property type="term" value="F:ADP binding"/>
    <property type="evidence" value="ECO:0007669"/>
    <property type="project" value="InterPro"/>
</dbReference>
<keyword evidence="4" id="KW-1185">Reference proteome</keyword>
<sequence length="144" mass="16733">MIERKKYLLVLDDVWNDNRHLWLNLENYLKNGARGSKILVTARNQRVAKIMTRDIPYRLEGLSVDDSLSLLMLMAYKKDDEWKDGRLEEIGRDIVKKCGGVPLAIMTIGRLLCFKDTEDWEFFSGEFAKGKYYRSGGQWKPAAL</sequence>
<dbReference type="GO" id="GO:0006952">
    <property type="term" value="P:defense response"/>
    <property type="evidence" value="ECO:0007669"/>
    <property type="project" value="UniProtKB-KW"/>
</dbReference>
<dbReference type="InterPro" id="IPR002182">
    <property type="entry name" value="NB-ARC"/>
</dbReference>
<evidence type="ECO:0000313" key="4">
    <source>
        <dbReference type="Proteomes" id="UP001345219"/>
    </source>
</evidence>
<dbReference type="SUPFAM" id="SSF52540">
    <property type="entry name" value="P-loop containing nucleoside triphosphate hydrolases"/>
    <property type="match status" value="1"/>
</dbReference>
<evidence type="ECO:0000259" key="2">
    <source>
        <dbReference type="Pfam" id="PF00931"/>
    </source>
</evidence>
<reference evidence="3 4" key="1">
    <citation type="journal article" date="2023" name="Hortic Res">
        <title>Pangenome of water caltrop reveals structural variations and asymmetric subgenome divergence after allopolyploidization.</title>
        <authorList>
            <person name="Zhang X."/>
            <person name="Chen Y."/>
            <person name="Wang L."/>
            <person name="Yuan Y."/>
            <person name="Fang M."/>
            <person name="Shi L."/>
            <person name="Lu R."/>
            <person name="Comes H.P."/>
            <person name="Ma Y."/>
            <person name="Chen Y."/>
            <person name="Huang G."/>
            <person name="Zhou Y."/>
            <person name="Zheng Z."/>
            <person name="Qiu Y."/>
        </authorList>
    </citation>
    <scope>NUCLEOTIDE SEQUENCE [LARGE SCALE GENOMIC DNA]</scope>
    <source>
        <tissue evidence="3">Roots</tissue>
    </source>
</reference>
<dbReference type="Proteomes" id="UP001345219">
    <property type="component" value="Chromosome 6"/>
</dbReference>
<dbReference type="InterPro" id="IPR027417">
    <property type="entry name" value="P-loop_NTPase"/>
</dbReference>
<evidence type="ECO:0000256" key="1">
    <source>
        <dbReference type="ARBA" id="ARBA00022821"/>
    </source>
</evidence>
<dbReference type="Pfam" id="PF00931">
    <property type="entry name" value="NB-ARC"/>
    <property type="match status" value="1"/>
</dbReference>
<keyword evidence="1" id="KW-0611">Plant defense</keyword>
<gene>
    <name evidence="3" type="ORF">SAY87_006387</name>
</gene>
<dbReference type="AlphaFoldDB" id="A0AAN7Q3S7"/>